<dbReference type="Proteomes" id="UP000053859">
    <property type="component" value="Unassembled WGS sequence"/>
</dbReference>
<dbReference type="EMBL" id="DF968533">
    <property type="protein sequence ID" value="GAP53128.1"/>
    <property type="molecule type" value="Genomic_DNA"/>
</dbReference>
<organism evidence="1 2">
    <name type="scientific">Streptomyces azureus</name>
    <dbReference type="NCBI Taxonomy" id="146537"/>
    <lineage>
        <taxon>Bacteria</taxon>
        <taxon>Bacillati</taxon>
        <taxon>Actinomycetota</taxon>
        <taxon>Actinomycetes</taxon>
        <taxon>Kitasatosporales</taxon>
        <taxon>Streptomycetaceae</taxon>
        <taxon>Streptomyces</taxon>
    </lineage>
</organism>
<reference evidence="1" key="1">
    <citation type="journal article" date="2015" name="Genome Announc.">
        <title>Draft Genome Sequence of Thiostrepton-Producing Streptomyces azureus ATCC 14921.</title>
        <authorList>
            <person name="Sakihara K."/>
            <person name="Maeda J."/>
            <person name="Tashiro K."/>
            <person name="Fujino Y."/>
            <person name="Kuhara S."/>
            <person name="Ohshima T."/>
            <person name="Ogata S."/>
            <person name="Doi K."/>
        </authorList>
    </citation>
    <scope>NUCLEOTIDE SEQUENCE [LARGE SCALE GENOMIC DNA]</scope>
    <source>
        <strain evidence="1">ATCC14921</strain>
    </source>
</reference>
<sequence length="361" mass="38666">MADDQRDVRAREQGMRSVTKVGSAAAVGTLVIACTLLTPSAAFAKDPGGSQFDVSGSNETDGGQTLESRIVFRGSTGGAGAKETGQFTPVGDWTPPACWYEPKWTPAEFSKEFQKQWDIPHASGVGEAYASSKDYYINGEPYKDFNKSETGKGMWWDAVRDKSREESGDPAAFACDTKTFWVENGETPTVENAVTPKILADLAYSRIKVPDTEVTLAPANTTKVNLPTWAWLDRAKFEDVSVTASLDVGGVNLQATTTAKPISLRLEPGTPDAEVYPSSGECTFNDDGSIGEPYAKGKADQTPPCGIRYLRSSGDGAFKLRATITWEVSWTGTGGAGGDLPNGTFGNDQDVTVQEIQAVNR</sequence>
<proteinExistence type="predicted"/>
<protein>
    <submittedName>
        <fullName evidence="1">Secreted protein</fullName>
    </submittedName>
</protein>
<dbReference type="PATRIC" id="fig|146537.3.peg.8463"/>
<evidence type="ECO:0000313" key="1">
    <source>
        <dbReference type="EMBL" id="GAP53128.1"/>
    </source>
</evidence>
<dbReference type="PROSITE" id="PS51257">
    <property type="entry name" value="PROKAR_LIPOPROTEIN"/>
    <property type="match status" value="1"/>
</dbReference>
<dbReference type="AlphaFoldDB" id="A0A0K8PZI7"/>
<keyword evidence="2" id="KW-1185">Reference proteome</keyword>
<evidence type="ECO:0000313" key="2">
    <source>
        <dbReference type="Proteomes" id="UP000053859"/>
    </source>
</evidence>
<name>A0A0K8PZI7_STRAJ</name>
<accession>A0A0K8PZI7</accession>
<gene>
    <name evidence="1" type="ORF">SAZU_8009</name>
</gene>